<protein>
    <submittedName>
        <fullName evidence="8">MFS transporter</fullName>
    </submittedName>
</protein>
<evidence type="ECO:0000256" key="3">
    <source>
        <dbReference type="ARBA" id="ARBA00022692"/>
    </source>
</evidence>
<feature type="transmembrane region" description="Helical" evidence="6">
    <location>
        <begin position="379"/>
        <end position="398"/>
    </location>
</feature>
<dbReference type="InterPro" id="IPR011701">
    <property type="entry name" value="MFS"/>
</dbReference>
<evidence type="ECO:0000256" key="2">
    <source>
        <dbReference type="ARBA" id="ARBA00022475"/>
    </source>
</evidence>
<keyword evidence="9" id="KW-1185">Reference proteome</keyword>
<feature type="transmembrane region" description="Helical" evidence="6">
    <location>
        <begin position="349"/>
        <end position="372"/>
    </location>
</feature>
<feature type="transmembrane region" description="Helical" evidence="6">
    <location>
        <begin position="167"/>
        <end position="187"/>
    </location>
</feature>
<feature type="transmembrane region" description="Helical" evidence="6">
    <location>
        <begin position="223"/>
        <end position="241"/>
    </location>
</feature>
<evidence type="ECO:0000259" key="7">
    <source>
        <dbReference type="PROSITE" id="PS50850"/>
    </source>
</evidence>
<evidence type="ECO:0000256" key="6">
    <source>
        <dbReference type="SAM" id="Phobius"/>
    </source>
</evidence>
<dbReference type="PROSITE" id="PS50850">
    <property type="entry name" value="MFS"/>
    <property type="match status" value="1"/>
</dbReference>
<evidence type="ECO:0000256" key="1">
    <source>
        <dbReference type="ARBA" id="ARBA00004651"/>
    </source>
</evidence>
<dbReference type="CDD" id="cd06173">
    <property type="entry name" value="MFS_MefA_like"/>
    <property type="match status" value="1"/>
</dbReference>
<keyword evidence="2" id="KW-1003">Cell membrane</keyword>
<sequence>MRRRTPFVALIGSYVISVAGTSMSAVAIPWMVLTTTGSAAKTGLVAFAEMAPYVAAQALAGPLVDRAGLRRSFVVGNAVAAVAVGAIPLMSAAHALTLPVLLGLVALAGGVRGAADTANSALVPTTATAAGMALERAAGLNSGANRTALLLGAPLAGALVTLAGSPVVVAIDAATFAVAAAIGAIWVRVPRTAPATNEADGSGLRRYGRDLAAGLRFIRTDRLLLGIITMVAVTNLLDQGLSEVMLPVWVRDTVGSAGALGLLAGIGGLGSVLGNLFGAWLGPRLSRRALYSVGYLVGGAPRFLVLVVAGTLAPVIGVTLVAEVFAGSLNPVIGATSYERIPEELRARVLGVVRASAWVGIPFGALVGGYVIEAVGTRMALLAFGVAYLLTTLAPFVFPSWRQLRRPDPVVATDPEMVTA</sequence>
<gene>
    <name evidence="8" type="ORF">Raf01_29380</name>
</gene>
<dbReference type="AlphaFoldDB" id="A0A8J3QTV9"/>
<reference evidence="8" key="1">
    <citation type="submission" date="2021-01" db="EMBL/GenBank/DDBJ databases">
        <title>Whole genome shotgun sequence of Rugosimonospora africana NBRC 104875.</title>
        <authorList>
            <person name="Komaki H."/>
            <person name="Tamura T."/>
        </authorList>
    </citation>
    <scope>NUCLEOTIDE SEQUENCE</scope>
    <source>
        <strain evidence="8">NBRC 104875</strain>
    </source>
</reference>
<dbReference type="Proteomes" id="UP000642748">
    <property type="component" value="Unassembled WGS sequence"/>
</dbReference>
<evidence type="ECO:0000313" key="9">
    <source>
        <dbReference type="Proteomes" id="UP000642748"/>
    </source>
</evidence>
<dbReference type="GO" id="GO:0022857">
    <property type="term" value="F:transmembrane transporter activity"/>
    <property type="evidence" value="ECO:0007669"/>
    <property type="project" value="InterPro"/>
</dbReference>
<dbReference type="Pfam" id="PF07690">
    <property type="entry name" value="MFS_1"/>
    <property type="match status" value="1"/>
</dbReference>
<name>A0A8J3QTV9_9ACTN</name>
<dbReference type="InterPro" id="IPR020846">
    <property type="entry name" value="MFS_dom"/>
</dbReference>
<evidence type="ECO:0000313" key="8">
    <source>
        <dbReference type="EMBL" id="GIH14766.1"/>
    </source>
</evidence>
<dbReference type="GO" id="GO:0005886">
    <property type="term" value="C:plasma membrane"/>
    <property type="evidence" value="ECO:0007669"/>
    <property type="project" value="UniProtKB-SubCell"/>
</dbReference>
<dbReference type="Gene3D" id="1.20.1250.20">
    <property type="entry name" value="MFS general substrate transporter like domains"/>
    <property type="match status" value="1"/>
</dbReference>
<evidence type="ECO:0000256" key="5">
    <source>
        <dbReference type="ARBA" id="ARBA00023136"/>
    </source>
</evidence>
<evidence type="ECO:0000256" key="4">
    <source>
        <dbReference type="ARBA" id="ARBA00022989"/>
    </source>
</evidence>
<dbReference type="SUPFAM" id="SSF103473">
    <property type="entry name" value="MFS general substrate transporter"/>
    <property type="match status" value="1"/>
</dbReference>
<keyword evidence="4 6" id="KW-1133">Transmembrane helix</keyword>
<comment type="caution">
    <text evidence="8">The sequence shown here is derived from an EMBL/GenBank/DDBJ whole genome shotgun (WGS) entry which is preliminary data.</text>
</comment>
<dbReference type="PANTHER" id="PTHR23513">
    <property type="entry name" value="INTEGRAL MEMBRANE EFFLUX PROTEIN-RELATED"/>
    <property type="match status" value="1"/>
</dbReference>
<proteinExistence type="predicted"/>
<feature type="domain" description="Major facilitator superfamily (MFS) profile" evidence="7">
    <location>
        <begin position="5"/>
        <end position="403"/>
    </location>
</feature>
<dbReference type="PANTHER" id="PTHR23513:SF6">
    <property type="entry name" value="MAJOR FACILITATOR SUPERFAMILY ASSOCIATED DOMAIN-CONTAINING PROTEIN"/>
    <property type="match status" value="1"/>
</dbReference>
<keyword evidence="3 6" id="KW-0812">Transmembrane</keyword>
<dbReference type="EMBL" id="BONZ01000027">
    <property type="protein sequence ID" value="GIH14766.1"/>
    <property type="molecule type" value="Genomic_DNA"/>
</dbReference>
<organism evidence="8 9">
    <name type="scientific">Rugosimonospora africana</name>
    <dbReference type="NCBI Taxonomy" id="556532"/>
    <lineage>
        <taxon>Bacteria</taxon>
        <taxon>Bacillati</taxon>
        <taxon>Actinomycetota</taxon>
        <taxon>Actinomycetes</taxon>
        <taxon>Micromonosporales</taxon>
        <taxon>Micromonosporaceae</taxon>
        <taxon>Rugosimonospora</taxon>
    </lineage>
</organism>
<comment type="subcellular location">
    <subcellularLocation>
        <location evidence="1">Cell membrane</location>
        <topology evidence="1">Multi-pass membrane protein</topology>
    </subcellularLocation>
</comment>
<accession>A0A8J3QTV9</accession>
<feature type="transmembrane region" description="Helical" evidence="6">
    <location>
        <begin position="261"/>
        <end position="282"/>
    </location>
</feature>
<keyword evidence="5 6" id="KW-0472">Membrane</keyword>
<feature type="transmembrane region" description="Helical" evidence="6">
    <location>
        <begin position="303"/>
        <end position="329"/>
    </location>
</feature>
<feature type="transmembrane region" description="Helical" evidence="6">
    <location>
        <begin position="44"/>
        <end position="64"/>
    </location>
</feature>
<dbReference type="RefSeq" id="WP_203918393.1">
    <property type="nucleotide sequence ID" value="NZ_BONZ01000027.1"/>
</dbReference>
<dbReference type="InterPro" id="IPR036259">
    <property type="entry name" value="MFS_trans_sf"/>
</dbReference>
<feature type="transmembrane region" description="Helical" evidence="6">
    <location>
        <begin position="73"/>
        <end position="96"/>
    </location>
</feature>
<feature type="transmembrane region" description="Helical" evidence="6">
    <location>
        <begin position="7"/>
        <end position="32"/>
    </location>
</feature>